<protein>
    <submittedName>
        <fullName evidence="1">Histone-lysine N-methyltransferase, H3 lysine-79 specific-like</fullName>
    </submittedName>
</protein>
<dbReference type="PANTHER" id="PTHR46888:SF1">
    <property type="entry name" value="RIBONUCLEASE H"/>
    <property type="match status" value="1"/>
</dbReference>
<dbReference type="PANTHER" id="PTHR46888">
    <property type="entry name" value="ZINC KNUCKLE DOMAINCONTAINING PROTEIN-RELATED"/>
    <property type="match status" value="1"/>
</dbReference>
<keyword evidence="2" id="KW-1185">Reference proteome</keyword>
<evidence type="ECO:0000313" key="2">
    <source>
        <dbReference type="Proteomes" id="UP001152795"/>
    </source>
</evidence>
<proteinExistence type="predicted"/>
<organism evidence="1 2">
    <name type="scientific">Paramuricea clavata</name>
    <name type="common">Red gorgonian</name>
    <name type="synonym">Violescent sea-whip</name>
    <dbReference type="NCBI Taxonomy" id="317549"/>
    <lineage>
        <taxon>Eukaryota</taxon>
        <taxon>Metazoa</taxon>
        <taxon>Cnidaria</taxon>
        <taxon>Anthozoa</taxon>
        <taxon>Octocorallia</taxon>
        <taxon>Malacalcyonacea</taxon>
        <taxon>Plexauridae</taxon>
        <taxon>Paramuricea</taxon>
    </lineage>
</organism>
<accession>A0A6S7GMU5</accession>
<sequence length="285" mass="32617">MEKWIELGKEFGLKEKELLDFVKNQQEIERRKVDDDRQERQRERDIKKLESKERERQQQRELEVKEREREAQAREKEAMRRHELEMKQLEVEGLNTDGGVSEHHSGIVTAKMPKLPQSIDGQDDLDSYLQRFARFAKSNKWNESIWATSLSALLTAKTEKSFEGLCELFVKEKLIDACPEDLAIYLRERDPENLDEAAKVAEQFLIAHGKKLHSPSKPPKGKYPPSGSTGSEKGGKPGGRMQCFTCGGYGHKAIDYSKNPNKSTPKLRNAAFCAIALAIWRESAS</sequence>
<dbReference type="OrthoDB" id="9907264at2759"/>
<dbReference type="SUPFAM" id="SSF47353">
    <property type="entry name" value="Retrovirus capsid dimerization domain-like"/>
    <property type="match status" value="1"/>
</dbReference>
<dbReference type="InterPro" id="IPR038269">
    <property type="entry name" value="SCAN_sf"/>
</dbReference>
<dbReference type="Gene3D" id="1.10.4020.10">
    <property type="entry name" value="DNA breaking-rejoining enzymes"/>
    <property type="match status" value="1"/>
</dbReference>
<dbReference type="EMBL" id="CACRXK020000951">
    <property type="protein sequence ID" value="CAB3986001.1"/>
    <property type="molecule type" value="Genomic_DNA"/>
</dbReference>
<evidence type="ECO:0000313" key="1">
    <source>
        <dbReference type="EMBL" id="CAB3986001.1"/>
    </source>
</evidence>
<dbReference type="Proteomes" id="UP001152795">
    <property type="component" value="Unassembled WGS sequence"/>
</dbReference>
<reference evidence="1" key="1">
    <citation type="submission" date="2020-04" db="EMBL/GenBank/DDBJ databases">
        <authorList>
            <person name="Alioto T."/>
            <person name="Alioto T."/>
            <person name="Gomez Garrido J."/>
        </authorList>
    </citation>
    <scope>NUCLEOTIDE SEQUENCE</scope>
    <source>
        <strain evidence="1">A484AB</strain>
    </source>
</reference>
<gene>
    <name evidence="1" type="ORF">PACLA_8A039389</name>
</gene>
<dbReference type="AlphaFoldDB" id="A0A6S7GMU5"/>
<comment type="caution">
    <text evidence="1">The sequence shown here is derived from an EMBL/GenBank/DDBJ whole genome shotgun (WGS) entry which is preliminary data.</text>
</comment>
<name>A0A6S7GMU5_PARCT</name>